<comment type="caution">
    <text evidence="1">The sequence shown here is derived from an EMBL/GenBank/DDBJ whole genome shotgun (WGS) entry which is preliminary data.</text>
</comment>
<accession>A0A1V1NYU5</accession>
<sequence>MIRKIFPSKWRPLKPIKHGNIIQHRTLLVFYRVITFKNRAPAWIKVIIERQVFLPQDWALSPPDDPRRITNYKFLSVYETTRAVKPLDM</sequence>
<dbReference type="EMBL" id="ATBP01001232">
    <property type="protein sequence ID" value="ETR67750.1"/>
    <property type="molecule type" value="Genomic_DNA"/>
</dbReference>
<name>A0A1V1NYU5_9BACT</name>
<reference evidence="2" key="1">
    <citation type="submission" date="2012-11" db="EMBL/GenBank/DDBJ databases">
        <authorList>
            <person name="Lucero-Rivera Y.E."/>
            <person name="Tovar-Ramirez D."/>
        </authorList>
    </citation>
    <scope>NUCLEOTIDE SEQUENCE [LARGE SCALE GENOMIC DNA]</scope>
    <source>
        <strain evidence="2">Araruama</strain>
    </source>
</reference>
<organism evidence="1 2">
    <name type="scientific">Candidatus Magnetoglobus multicellularis str. Araruama</name>
    <dbReference type="NCBI Taxonomy" id="890399"/>
    <lineage>
        <taxon>Bacteria</taxon>
        <taxon>Pseudomonadati</taxon>
        <taxon>Thermodesulfobacteriota</taxon>
        <taxon>Desulfobacteria</taxon>
        <taxon>Desulfobacterales</taxon>
        <taxon>Desulfobacteraceae</taxon>
        <taxon>Candidatus Magnetoglobus</taxon>
    </lineage>
</organism>
<evidence type="ECO:0000313" key="1">
    <source>
        <dbReference type="EMBL" id="ETR67750.1"/>
    </source>
</evidence>
<proteinExistence type="predicted"/>
<gene>
    <name evidence="1" type="ORF">OMM_11259</name>
</gene>
<protein>
    <submittedName>
        <fullName evidence="1">Uncharacterized protein</fullName>
    </submittedName>
</protein>
<dbReference type="Proteomes" id="UP000189670">
    <property type="component" value="Unassembled WGS sequence"/>
</dbReference>
<evidence type="ECO:0000313" key="2">
    <source>
        <dbReference type="Proteomes" id="UP000189670"/>
    </source>
</evidence>
<dbReference type="AlphaFoldDB" id="A0A1V1NYU5"/>